<accession>V5FA40</accession>
<sequence>MKILSVIVLLCLATCAQASLYFGPPDGENIIDVGSQRCRCVLT</sequence>
<dbReference type="Proteomes" id="UP000030675">
    <property type="component" value="Unassembled WGS sequence"/>
</dbReference>
<dbReference type="EMBL" id="DF196823">
    <property type="protein sequence ID" value="GAD32589.1"/>
    <property type="molecule type" value="Genomic_DNA"/>
</dbReference>
<protein>
    <submittedName>
        <fullName evidence="2">Uncharacterized protein</fullName>
    </submittedName>
</protein>
<feature type="signal peptide" evidence="1">
    <location>
        <begin position="1"/>
        <end position="18"/>
    </location>
</feature>
<evidence type="ECO:0000313" key="2">
    <source>
        <dbReference type="EMBL" id="GAD32589.1"/>
    </source>
</evidence>
<gene>
    <name evidence="2" type="ORF">PLEI_4267</name>
</gene>
<organism evidence="2 3">
    <name type="scientific">Photobacterium leiognathi lrivu.4.1</name>
    <dbReference type="NCBI Taxonomy" id="1248232"/>
    <lineage>
        <taxon>Bacteria</taxon>
        <taxon>Pseudomonadati</taxon>
        <taxon>Pseudomonadota</taxon>
        <taxon>Gammaproteobacteria</taxon>
        <taxon>Vibrionales</taxon>
        <taxon>Vibrionaceae</taxon>
        <taxon>Photobacterium</taxon>
    </lineage>
</organism>
<keyword evidence="1" id="KW-0732">Signal</keyword>
<feature type="chain" id="PRO_5004732815" evidence="1">
    <location>
        <begin position="19"/>
        <end position="43"/>
    </location>
</feature>
<reference evidence="3" key="1">
    <citation type="submission" date="2012-12" db="EMBL/GenBank/DDBJ databases">
        <title>Genome Sequence of Photobacterium leiognathi lrivu.4.1.</title>
        <authorList>
            <person name="Urbanczyk H."/>
            <person name="Ogura Y."/>
            <person name="Hayashi T."/>
            <person name="Dunlap P.V."/>
        </authorList>
    </citation>
    <scope>NUCLEOTIDE SEQUENCE [LARGE SCALE GENOMIC DNA]</scope>
    <source>
        <strain evidence="3">lrivu.4.1</strain>
    </source>
</reference>
<evidence type="ECO:0000313" key="3">
    <source>
        <dbReference type="Proteomes" id="UP000030675"/>
    </source>
</evidence>
<dbReference type="HOGENOM" id="CLU_3237410_0_0_6"/>
<evidence type="ECO:0000256" key="1">
    <source>
        <dbReference type="SAM" id="SignalP"/>
    </source>
</evidence>
<name>V5FA40_PHOLE</name>
<proteinExistence type="predicted"/>
<dbReference type="AlphaFoldDB" id="V5FA40"/>